<organism evidence="1 2">
    <name type="scientific">Eimeria tenella</name>
    <name type="common">Coccidian parasite</name>
    <dbReference type="NCBI Taxonomy" id="5802"/>
    <lineage>
        <taxon>Eukaryota</taxon>
        <taxon>Sar</taxon>
        <taxon>Alveolata</taxon>
        <taxon>Apicomplexa</taxon>
        <taxon>Conoidasida</taxon>
        <taxon>Coccidia</taxon>
        <taxon>Eucoccidiorida</taxon>
        <taxon>Eimeriorina</taxon>
        <taxon>Eimeriidae</taxon>
        <taxon>Eimeria</taxon>
    </lineage>
</organism>
<dbReference type="VEuPathDB" id="ToxoDB:ETH2_0308200"/>
<accession>U6L8M0</accession>
<dbReference type="AlphaFoldDB" id="U6L8M0"/>
<dbReference type="GeneID" id="25252140"/>
<proteinExistence type="predicted"/>
<evidence type="ECO:0000313" key="1">
    <source>
        <dbReference type="EMBL" id="CDJ44140.1"/>
    </source>
</evidence>
<name>U6L8M0_EIMTE</name>
<feature type="non-terminal residue" evidence="1">
    <location>
        <position position="1"/>
    </location>
</feature>
<dbReference type="VEuPathDB" id="ToxoDB:ETH_00014930"/>
<reference evidence="1" key="2">
    <citation type="submission" date="2013-10" db="EMBL/GenBank/DDBJ databases">
        <authorList>
            <person name="Aslett M."/>
        </authorList>
    </citation>
    <scope>NUCLEOTIDE SEQUENCE [LARGE SCALE GENOMIC DNA]</scope>
    <source>
        <strain evidence="1">Houghton</strain>
    </source>
</reference>
<reference evidence="1" key="1">
    <citation type="submission" date="2013-10" db="EMBL/GenBank/DDBJ databases">
        <title>Genomic analysis of the causative agents of coccidiosis in chickens.</title>
        <authorList>
            <person name="Reid A.J."/>
            <person name="Blake D."/>
            <person name="Billington K."/>
            <person name="Browne H."/>
            <person name="Dunn M."/>
            <person name="Hung S."/>
            <person name="Kawahara F."/>
            <person name="Miranda-Saavedra D."/>
            <person name="Mourier T."/>
            <person name="Nagra H."/>
            <person name="Otto T.D."/>
            <person name="Rawlings N."/>
            <person name="Sanchez A."/>
            <person name="Sanders M."/>
            <person name="Subramaniam C."/>
            <person name="Tay Y."/>
            <person name="Dear P."/>
            <person name="Doerig C."/>
            <person name="Gruber A."/>
            <person name="Parkinson J."/>
            <person name="Shirley M."/>
            <person name="Wan K.L."/>
            <person name="Berriman M."/>
            <person name="Tomley F."/>
            <person name="Pain A."/>
        </authorList>
    </citation>
    <scope>NUCLEOTIDE SEQUENCE [LARGE SCALE GENOMIC DNA]</scope>
    <source>
        <strain evidence="1">Houghton</strain>
    </source>
</reference>
<dbReference type="OrthoDB" id="405933at2759"/>
<dbReference type="RefSeq" id="XP_013234889.1">
    <property type="nucleotide sequence ID" value="XM_013379435.1"/>
</dbReference>
<feature type="non-terminal residue" evidence="1">
    <location>
        <position position="439"/>
    </location>
</feature>
<protein>
    <submittedName>
        <fullName evidence="1">Uncharacterized protein</fullName>
    </submittedName>
</protein>
<dbReference type="Proteomes" id="UP000030747">
    <property type="component" value="Unassembled WGS sequence"/>
</dbReference>
<evidence type="ECO:0000313" key="2">
    <source>
        <dbReference type="Proteomes" id="UP000030747"/>
    </source>
</evidence>
<keyword evidence="2" id="KW-1185">Reference proteome</keyword>
<gene>
    <name evidence="1" type="ORF">ETH_00014930</name>
</gene>
<sequence>PFQLVLELFEEESPPDGSATAPACVLGCLGGTPTYNGQLFDHAMPTGYIYKLWLLAGDPMYFEDKNTQCMQFDFEYSLKFESKMTPFEVTSHSWMCPFARLPGLIVQLKKDAEDAIMSDELGVVKMHFVDLKGWFGFPPDELDSMVHTTRLVLQQPRLAAALSKFLEGQLRVTEDAQFVLDTKYGVPTSGHHLLRLSVPRRSLLKLSVRSSSGTSPHLVVYPEGQPAAVLAEAYGDLFMEADSAGLYVIRLTLTPAASSASCPFLHFHFVVAPLSLIPVCPWARGLQQQQQQQQLSLPQLRQAALNAFNTTFDASMFLPKQLGADGVEVSRPHDIWMSPSLQPEFPFSAPGASSSAVSEYTENRILLLSRDLPGGDYILKFVIYDQAQPETEQLCAHATINAELGENNSALLNAVRAELLEVPDLLPVEPLPRSFNSRC</sequence>
<dbReference type="EMBL" id="HG676571">
    <property type="protein sequence ID" value="CDJ44140.1"/>
    <property type="molecule type" value="Genomic_DNA"/>
</dbReference>